<dbReference type="InterPro" id="IPR036179">
    <property type="entry name" value="Ig-like_dom_sf"/>
</dbReference>
<proteinExistence type="predicted"/>
<evidence type="ECO:0000256" key="1">
    <source>
        <dbReference type="ARBA" id="ARBA00023157"/>
    </source>
</evidence>
<dbReference type="PROSITE" id="PS00290">
    <property type="entry name" value="IG_MHC"/>
    <property type="match status" value="2"/>
</dbReference>
<feature type="domain" description="Ig-like" evidence="3">
    <location>
        <begin position="1"/>
        <end position="89"/>
    </location>
</feature>
<keyword evidence="1" id="KW-1015">Disulfide bond</keyword>
<dbReference type="FunFam" id="2.60.40.10:FF:000283">
    <property type="entry name" value="Immunoglobulin kappa constant"/>
    <property type="match status" value="1"/>
</dbReference>
<feature type="domain" description="Ig-like" evidence="3">
    <location>
        <begin position="99"/>
        <end position="193"/>
    </location>
</feature>
<dbReference type="Gene3D" id="2.60.40.10">
    <property type="entry name" value="Immunoglobulins"/>
    <property type="match status" value="4"/>
</dbReference>
<feature type="domain" description="Ig-like" evidence="3">
    <location>
        <begin position="292"/>
        <end position="375"/>
    </location>
</feature>
<dbReference type="Proteomes" id="UP000228934">
    <property type="component" value="Unassembled WGS sequence"/>
</dbReference>
<name>A0A2G9RIX0_AQUCT</name>
<dbReference type="AlphaFoldDB" id="A0A2G9RIX0"/>
<keyword evidence="2" id="KW-0393">Immunoglobulin domain</keyword>
<feature type="domain" description="Ig-like" evidence="3">
    <location>
        <begin position="206"/>
        <end position="283"/>
    </location>
</feature>
<dbReference type="InterPro" id="IPR007110">
    <property type="entry name" value="Ig-like_dom"/>
</dbReference>
<gene>
    <name evidence="4" type="ORF">AB205_0052430</name>
</gene>
<evidence type="ECO:0000313" key="4">
    <source>
        <dbReference type="EMBL" id="PIO27794.1"/>
    </source>
</evidence>
<accession>A0A2G9RIX0</accession>
<organism evidence="4 5">
    <name type="scientific">Aquarana catesbeiana</name>
    <name type="common">American bullfrog</name>
    <name type="synonym">Rana catesbeiana</name>
    <dbReference type="NCBI Taxonomy" id="8400"/>
    <lineage>
        <taxon>Eukaryota</taxon>
        <taxon>Metazoa</taxon>
        <taxon>Chordata</taxon>
        <taxon>Craniata</taxon>
        <taxon>Vertebrata</taxon>
        <taxon>Euteleostomi</taxon>
        <taxon>Amphibia</taxon>
        <taxon>Batrachia</taxon>
        <taxon>Anura</taxon>
        <taxon>Neobatrachia</taxon>
        <taxon>Ranoidea</taxon>
        <taxon>Ranidae</taxon>
        <taxon>Aquarana</taxon>
    </lineage>
</organism>
<keyword evidence="5" id="KW-1185">Reference proteome</keyword>
<dbReference type="SMART" id="SM00407">
    <property type="entry name" value="IGc1"/>
    <property type="match status" value="4"/>
</dbReference>
<dbReference type="InterPro" id="IPR003597">
    <property type="entry name" value="Ig_C1-set"/>
</dbReference>
<evidence type="ECO:0000256" key="2">
    <source>
        <dbReference type="ARBA" id="ARBA00023319"/>
    </source>
</evidence>
<dbReference type="InterPro" id="IPR013783">
    <property type="entry name" value="Ig-like_fold"/>
</dbReference>
<dbReference type="InterPro" id="IPR003006">
    <property type="entry name" value="Ig/MHC_CS"/>
</dbReference>
<dbReference type="InterPro" id="IPR050380">
    <property type="entry name" value="Immune_Resp_Modulators"/>
</dbReference>
<dbReference type="FunFam" id="2.60.40.10:FF:000998">
    <property type="entry name" value="Immunoglobulin heavy constant epsilon"/>
    <property type="match status" value="1"/>
</dbReference>
<dbReference type="FunFam" id="2.60.40.10:FF:000463">
    <property type="entry name" value="Immunoglobulin heavy constant gamma 1"/>
    <property type="match status" value="1"/>
</dbReference>
<evidence type="ECO:0000313" key="5">
    <source>
        <dbReference type="Proteomes" id="UP000228934"/>
    </source>
</evidence>
<dbReference type="Pfam" id="PF07654">
    <property type="entry name" value="C1-set"/>
    <property type="match status" value="4"/>
</dbReference>
<evidence type="ECO:0000259" key="3">
    <source>
        <dbReference type="PROSITE" id="PS50835"/>
    </source>
</evidence>
<dbReference type="OrthoDB" id="8694217at2759"/>
<dbReference type="SUPFAM" id="SSF48726">
    <property type="entry name" value="Immunoglobulin"/>
    <property type="match status" value="4"/>
</dbReference>
<dbReference type="PROSITE" id="PS50835">
    <property type="entry name" value="IG_LIKE"/>
    <property type="match status" value="4"/>
</dbReference>
<reference evidence="5" key="1">
    <citation type="journal article" date="2017" name="Nat. Commun.">
        <title>The North American bullfrog draft genome provides insight into hormonal regulation of long noncoding RNA.</title>
        <authorList>
            <person name="Hammond S.A."/>
            <person name="Warren R.L."/>
            <person name="Vandervalk B.P."/>
            <person name="Kucuk E."/>
            <person name="Khan H."/>
            <person name="Gibb E.A."/>
            <person name="Pandoh P."/>
            <person name="Kirk H."/>
            <person name="Zhao Y."/>
            <person name="Jones M."/>
            <person name="Mungall A.J."/>
            <person name="Coope R."/>
            <person name="Pleasance S."/>
            <person name="Moore R.A."/>
            <person name="Holt R.A."/>
            <person name="Round J.M."/>
            <person name="Ohora S."/>
            <person name="Walle B.V."/>
            <person name="Veldhoen N."/>
            <person name="Helbing C.C."/>
            <person name="Birol I."/>
        </authorList>
    </citation>
    <scope>NUCLEOTIDE SEQUENCE [LARGE SCALE GENOMIC DNA]</scope>
</reference>
<protein>
    <recommendedName>
        <fullName evidence="3">Ig-like domain-containing protein</fullName>
    </recommendedName>
</protein>
<feature type="non-terminal residue" evidence="4">
    <location>
        <position position="391"/>
    </location>
</feature>
<sequence>MPGCDSSSSISQVTIGCLSTGYLPAPVDVTWNSGSITTGITNLPGTLSRNGNYLSANFLTISTSDWKSNKYTCNVDHKATGVKINKDIPECTPPEAIPPTVKVLQGSCGETGSVALVCSISGYTPDDIKIQWLLNGQVTSIIPRNSTPYKDSEGKFESRSEVSVPKEDWNAGDSYTCRVNHPPSYSKNEDSIHKCSDLLITKEAKVTCIVAKLTSTDSTEFKWKREDGKRLQVFTSDPEEGFDGTYTVTSVLRLNVADWYSGKQFTCTVSHSDLPVPVEKTISYRDEDVREPTIYCFQPAPEELAVYDFVGLTCILKKFSHKDLYVQWQKNGVVIDENNYTNTEPVIDGDGETYIMYSTALISKSEWNRGATFTCSGVLKKITSKDIKKPR</sequence>
<dbReference type="PANTHER" id="PTHR23411">
    <property type="entry name" value="TAPASIN"/>
    <property type="match status" value="1"/>
</dbReference>
<dbReference type="EMBL" id="KV940319">
    <property type="protein sequence ID" value="PIO27794.1"/>
    <property type="molecule type" value="Genomic_DNA"/>
</dbReference>